<sequence length="191" mass="21484">MTNKKVIVIVSDIFGSTPALNEFALAIADGQQSIIIEPYQGQQMIFSCEQSAYQYFTEHVGLENYVIEAKRQLSRLSDVDVVIGFSIGGSVLWQLSAQAPQLLSSDLNMAFYASQIRNMTELKPQVPIELIMPKSETHFDVAALAKKLVTYPKVKVRHTSYLHGFINRCSDNFSLQGYQQFCQQLKPLVTK</sequence>
<reference evidence="2 3" key="1">
    <citation type="submission" date="2023-03" db="EMBL/GenBank/DDBJ databases">
        <title>Draft genome sequence of Thalassotalea insulae KCTC 62186T.</title>
        <authorList>
            <person name="Sawabe T."/>
        </authorList>
    </citation>
    <scope>NUCLEOTIDE SEQUENCE [LARGE SCALE GENOMIC DNA]</scope>
    <source>
        <strain evidence="2 3">KCTC 62186</strain>
    </source>
</reference>
<gene>
    <name evidence="2" type="primary">yczH</name>
    <name evidence="2" type="ORF">tinsulaeT_27730</name>
</gene>
<dbReference type="Pfam" id="PF01738">
    <property type="entry name" value="DLH"/>
    <property type="match status" value="1"/>
</dbReference>
<dbReference type="SUPFAM" id="SSF53474">
    <property type="entry name" value="alpha/beta-Hydrolases"/>
    <property type="match status" value="1"/>
</dbReference>
<accession>A0ABQ6GU26</accession>
<evidence type="ECO:0000313" key="3">
    <source>
        <dbReference type="Proteomes" id="UP001157186"/>
    </source>
</evidence>
<comment type="caution">
    <text evidence="2">The sequence shown here is derived from an EMBL/GenBank/DDBJ whole genome shotgun (WGS) entry which is preliminary data.</text>
</comment>
<name>A0ABQ6GU26_9GAMM</name>
<evidence type="ECO:0000259" key="1">
    <source>
        <dbReference type="Pfam" id="PF01738"/>
    </source>
</evidence>
<dbReference type="Proteomes" id="UP001157186">
    <property type="component" value="Unassembled WGS sequence"/>
</dbReference>
<dbReference type="InterPro" id="IPR029058">
    <property type="entry name" value="AB_hydrolase_fold"/>
</dbReference>
<dbReference type="EMBL" id="BSST01000001">
    <property type="protein sequence ID" value="GLX79433.1"/>
    <property type="molecule type" value="Genomic_DNA"/>
</dbReference>
<dbReference type="PANTHER" id="PTHR46623:SF6">
    <property type="entry name" value="ALPHA_BETA-HYDROLASES SUPERFAMILY PROTEIN"/>
    <property type="match status" value="1"/>
</dbReference>
<dbReference type="RefSeq" id="WP_284245345.1">
    <property type="nucleotide sequence ID" value="NZ_BSST01000001.1"/>
</dbReference>
<feature type="domain" description="Dienelactone hydrolase" evidence="1">
    <location>
        <begin position="4"/>
        <end position="171"/>
    </location>
</feature>
<dbReference type="InterPro" id="IPR002925">
    <property type="entry name" value="Dienelactn_hydro"/>
</dbReference>
<dbReference type="PANTHER" id="PTHR46623">
    <property type="entry name" value="CARBOXYMETHYLENEBUTENOLIDASE-RELATED"/>
    <property type="match status" value="1"/>
</dbReference>
<organism evidence="2 3">
    <name type="scientific">Thalassotalea insulae</name>
    <dbReference type="NCBI Taxonomy" id="2056778"/>
    <lineage>
        <taxon>Bacteria</taxon>
        <taxon>Pseudomonadati</taxon>
        <taxon>Pseudomonadota</taxon>
        <taxon>Gammaproteobacteria</taxon>
        <taxon>Alteromonadales</taxon>
        <taxon>Colwelliaceae</taxon>
        <taxon>Thalassotalea</taxon>
    </lineage>
</organism>
<keyword evidence="3" id="KW-1185">Reference proteome</keyword>
<evidence type="ECO:0000313" key="2">
    <source>
        <dbReference type="EMBL" id="GLX79433.1"/>
    </source>
</evidence>
<protein>
    <recommendedName>
        <fullName evidence="1">Dienelactone hydrolase domain-containing protein</fullName>
    </recommendedName>
</protein>
<dbReference type="InterPro" id="IPR051049">
    <property type="entry name" value="Dienelactone_hydrolase-like"/>
</dbReference>
<proteinExistence type="predicted"/>